<evidence type="ECO:0000313" key="1">
    <source>
        <dbReference type="EMBL" id="KAK0618930.1"/>
    </source>
</evidence>
<keyword evidence="2" id="KW-1185">Reference proteome</keyword>
<evidence type="ECO:0000313" key="2">
    <source>
        <dbReference type="Proteomes" id="UP001175000"/>
    </source>
</evidence>
<proteinExistence type="predicted"/>
<accession>A0AA39WPC7</accession>
<sequence>MAAVQSQIGETDGLLSVTAVRGSVSENSRKLSRTNNPKLFETVEDAIRRLILPELTALKWNKVGVPVLIGQWRRLSARSRKR</sequence>
<protein>
    <submittedName>
        <fullName evidence="1">Uncharacterized protein</fullName>
    </submittedName>
</protein>
<dbReference type="AlphaFoldDB" id="A0AA39WPC7"/>
<dbReference type="PANTHER" id="PTHR42105">
    <property type="entry name" value="DIM2-ASSOCIATED PROTEIN 1"/>
    <property type="match status" value="1"/>
</dbReference>
<dbReference type="EMBL" id="JAULSU010000004">
    <property type="protein sequence ID" value="KAK0618930.1"/>
    <property type="molecule type" value="Genomic_DNA"/>
</dbReference>
<gene>
    <name evidence="1" type="ORF">B0T14DRAFT_518273</name>
</gene>
<reference evidence="1" key="1">
    <citation type="submission" date="2023-06" db="EMBL/GenBank/DDBJ databases">
        <title>Genome-scale phylogeny and comparative genomics of the fungal order Sordariales.</title>
        <authorList>
            <consortium name="Lawrence Berkeley National Laboratory"/>
            <person name="Hensen N."/>
            <person name="Bonometti L."/>
            <person name="Westerberg I."/>
            <person name="Brannstrom I.O."/>
            <person name="Guillou S."/>
            <person name="Cros-Aarteil S."/>
            <person name="Calhoun S."/>
            <person name="Haridas S."/>
            <person name="Kuo A."/>
            <person name="Mondo S."/>
            <person name="Pangilinan J."/>
            <person name="Riley R."/>
            <person name="Labutti K."/>
            <person name="Andreopoulos B."/>
            <person name="Lipzen A."/>
            <person name="Chen C."/>
            <person name="Yanf M."/>
            <person name="Daum C."/>
            <person name="Ng V."/>
            <person name="Clum A."/>
            <person name="Steindorff A."/>
            <person name="Ohm R."/>
            <person name="Martin F."/>
            <person name="Silar P."/>
            <person name="Natvig D."/>
            <person name="Lalanne C."/>
            <person name="Gautier V."/>
            <person name="Ament-Velasquez S.L."/>
            <person name="Kruys A."/>
            <person name="Hutchinson M.I."/>
            <person name="Powell A.J."/>
            <person name="Barry K."/>
            <person name="Miller A.N."/>
            <person name="Grigoriev I.V."/>
            <person name="Debuchy R."/>
            <person name="Gladieux P."/>
            <person name="Thoren M.H."/>
            <person name="Johannesson H."/>
        </authorList>
    </citation>
    <scope>NUCLEOTIDE SEQUENCE</scope>
    <source>
        <strain evidence="1">CBS 606.72</strain>
    </source>
</reference>
<organism evidence="1 2">
    <name type="scientific">Immersiella caudata</name>
    <dbReference type="NCBI Taxonomy" id="314043"/>
    <lineage>
        <taxon>Eukaryota</taxon>
        <taxon>Fungi</taxon>
        <taxon>Dikarya</taxon>
        <taxon>Ascomycota</taxon>
        <taxon>Pezizomycotina</taxon>
        <taxon>Sordariomycetes</taxon>
        <taxon>Sordariomycetidae</taxon>
        <taxon>Sordariales</taxon>
        <taxon>Lasiosphaeriaceae</taxon>
        <taxon>Immersiella</taxon>
    </lineage>
</organism>
<dbReference type="Proteomes" id="UP001175000">
    <property type="component" value="Unassembled WGS sequence"/>
</dbReference>
<name>A0AA39WPC7_9PEZI</name>
<comment type="caution">
    <text evidence="1">The sequence shown here is derived from an EMBL/GenBank/DDBJ whole genome shotgun (WGS) entry which is preliminary data.</text>
</comment>
<dbReference type="PANTHER" id="PTHR42105:SF1">
    <property type="entry name" value="TRANSALDOLASE"/>
    <property type="match status" value="1"/>
</dbReference>